<dbReference type="RefSeq" id="WP_207395394.1">
    <property type="nucleotide sequence ID" value="NZ_JABRWO010000002.1"/>
</dbReference>
<evidence type="ECO:0000313" key="1">
    <source>
        <dbReference type="EMBL" id="MBA2113918.1"/>
    </source>
</evidence>
<evidence type="ECO:0008006" key="3">
    <source>
        <dbReference type="Google" id="ProtNLM"/>
    </source>
</evidence>
<dbReference type="Proteomes" id="UP000551616">
    <property type="component" value="Unassembled WGS sequence"/>
</dbReference>
<reference evidence="1 2" key="1">
    <citation type="submission" date="2020-05" db="EMBL/GenBank/DDBJ databases">
        <title>Bremerella alba sp. nov., a novel planctomycete isolated from the surface of the macroalga Fucus spiralis.</title>
        <authorList>
            <person name="Godinho O."/>
            <person name="Botelho R."/>
            <person name="Albuquerque L."/>
            <person name="Wiegand S."/>
            <person name="Da Costa M.S."/>
            <person name="Lobo-Da-Cunha A."/>
            <person name="Jogler C."/>
            <person name="Lage O.M."/>
        </authorList>
    </citation>
    <scope>NUCLEOTIDE SEQUENCE [LARGE SCALE GENOMIC DNA]</scope>
    <source>
        <strain evidence="1 2">FF15</strain>
    </source>
</reference>
<gene>
    <name evidence="1" type="ORF">HOV93_10710</name>
</gene>
<accession>A0A7V9A652</accession>
<dbReference type="AlphaFoldDB" id="A0A7V9A652"/>
<evidence type="ECO:0000313" key="2">
    <source>
        <dbReference type="Proteomes" id="UP000551616"/>
    </source>
</evidence>
<proteinExistence type="predicted"/>
<organism evidence="1 2">
    <name type="scientific">Bremerella alba</name>
    <dbReference type="NCBI Taxonomy" id="980252"/>
    <lineage>
        <taxon>Bacteria</taxon>
        <taxon>Pseudomonadati</taxon>
        <taxon>Planctomycetota</taxon>
        <taxon>Planctomycetia</taxon>
        <taxon>Pirellulales</taxon>
        <taxon>Pirellulaceae</taxon>
        <taxon>Bremerella</taxon>
    </lineage>
</organism>
<protein>
    <recommendedName>
        <fullName evidence="3">CBS domain-containing protein</fullName>
    </recommendedName>
</protein>
<name>A0A7V9A652_9BACT</name>
<keyword evidence="2" id="KW-1185">Reference proteome</keyword>
<sequence length="179" mass="20470">MPPKAWDKKFVSRSENRRRHDLMIYSDLSKLLSNSTVAELPAYDIAVDASTHTKEVEEIFNANHDLPGILILVEDQLLGVVSREKFLEYMSRLFSRDLYSQRPVRLLYEAINIKPLELASEIGIHEAARAALSRPREIAYEPIAVRGEAKAYRLMSVHMLIQAQSHLLALANDMIQQQK</sequence>
<dbReference type="EMBL" id="JABRWO010000002">
    <property type="protein sequence ID" value="MBA2113918.1"/>
    <property type="molecule type" value="Genomic_DNA"/>
</dbReference>
<comment type="caution">
    <text evidence="1">The sequence shown here is derived from an EMBL/GenBank/DDBJ whole genome shotgun (WGS) entry which is preliminary data.</text>
</comment>